<evidence type="ECO:0000256" key="3">
    <source>
        <dbReference type="ARBA" id="ARBA00022729"/>
    </source>
</evidence>
<evidence type="ECO:0000256" key="1">
    <source>
        <dbReference type="ARBA" id="ARBA00022485"/>
    </source>
</evidence>
<dbReference type="InterPro" id="IPR009010">
    <property type="entry name" value="Asp_de-COase-like_dom_sf"/>
</dbReference>
<keyword evidence="1" id="KW-0479">Metal-binding</keyword>
<feature type="domain" description="Molybdopterin dinucleotide-binding" evidence="5">
    <location>
        <begin position="20"/>
        <end position="113"/>
    </location>
</feature>
<evidence type="ECO:0000256" key="4">
    <source>
        <dbReference type="ARBA" id="ARBA00023002"/>
    </source>
</evidence>
<dbReference type="AlphaFoldDB" id="A0A9D6Z0I6"/>
<comment type="caution">
    <text evidence="6">The sequence shown here is derived from an EMBL/GenBank/DDBJ whole genome shotgun (WGS) entry which is preliminary data.</text>
</comment>
<keyword evidence="4" id="KW-0560">Oxidoreductase</keyword>
<name>A0A9D6Z0I6_9BACT</name>
<feature type="non-terminal residue" evidence="6">
    <location>
        <position position="1"/>
    </location>
</feature>
<reference evidence="6" key="1">
    <citation type="submission" date="2020-07" db="EMBL/GenBank/DDBJ databases">
        <title>Huge and variable diversity of episymbiotic CPR bacteria and DPANN archaea in groundwater ecosystems.</title>
        <authorList>
            <person name="He C.Y."/>
            <person name="Keren R."/>
            <person name="Whittaker M."/>
            <person name="Farag I.F."/>
            <person name="Doudna J."/>
            <person name="Cate J.H.D."/>
            <person name="Banfield J.F."/>
        </authorList>
    </citation>
    <scope>NUCLEOTIDE SEQUENCE</scope>
    <source>
        <strain evidence="6">NC_groundwater_1664_Pr3_B-0.1um_52_9</strain>
    </source>
</reference>
<evidence type="ECO:0000313" key="7">
    <source>
        <dbReference type="Proteomes" id="UP000807825"/>
    </source>
</evidence>
<dbReference type="GO" id="GO:0016491">
    <property type="term" value="F:oxidoreductase activity"/>
    <property type="evidence" value="ECO:0007669"/>
    <property type="project" value="UniProtKB-KW"/>
</dbReference>
<protein>
    <submittedName>
        <fullName evidence="6">Molybdopterin oxidoreductase</fullName>
    </submittedName>
</protein>
<proteinExistence type="predicted"/>
<dbReference type="Pfam" id="PF01568">
    <property type="entry name" value="Molydop_binding"/>
    <property type="match status" value="1"/>
</dbReference>
<dbReference type="SUPFAM" id="SSF50692">
    <property type="entry name" value="ADC-like"/>
    <property type="match status" value="1"/>
</dbReference>
<accession>A0A9D6Z0I6</accession>
<keyword evidence="1" id="KW-0408">Iron</keyword>
<sequence length="175" mass="18921">VPIRDYHGREPDELRKGHDLALITHRTITQCKSRTIADPWLTPLMPENAVLVNPVDAKSLGLKDGDLVKVVSATNPSGEWDLGAGNKKLMIGKVVFTQTMRPGVTSFALGFGHWATGAADTTIDGLLIKGEKRRAAGIHANAAMWIDPALKNTCMVDPVGGSVSFYDTYVKIMPI</sequence>
<evidence type="ECO:0000259" key="5">
    <source>
        <dbReference type="Pfam" id="PF01568"/>
    </source>
</evidence>
<dbReference type="GO" id="GO:0051539">
    <property type="term" value="F:4 iron, 4 sulfur cluster binding"/>
    <property type="evidence" value="ECO:0007669"/>
    <property type="project" value="UniProtKB-KW"/>
</dbReference>
<dbReference type="PANTHER" id="PTHR43742">
    <property type="entry name" value="TRIMETHYLAMINE-N-OXIDE REDUCTASE"/>
    <property type="match status" value="1"/>
</dbReference>
<keyword evidence="1" id="KW-0004">4Fe-4S</keyword>
<keyword evidence="2" id="KW-0500">Molybdenum</keyword>
<dbReference type="PANTHER" id="PTHR43742:SF9">
    <property type="entry name" value="TETRATHIONATE REDUCTASE SUBUNIT A"/>
    <property type="match status" value="1"/>
</dbReference>
<evidence type="ECO:0000256" key="2">
    <source>
        <dbReference type="ARBA" id="ARBA00022505"/>
    </source>
</evidence>
<dbReference type="GO" id="GO:0043546">
    <property type="term" value="F:molybdopterin cofactor binding"/>
    <property type="evidence" value="ECO:0007669"/>
    <property type="project" value="InterPro"/>
</dbReference>
<dbReference type="InterPro" id="IPR006657">
    <property type="entry name" value="MoPterin_dinucl-bd_dom"/>
</dbReference>
<dbReference type="Proteomes" id="UP000807825">
    <property type="component" value="Unassembled WGS sequence"/>
</dbReference>
<organism evidence="6 7">
    <name type="scientific">Desulfomonile tiedjei</name>
    <dbReference type="NCBI Taxonomy" id="2358"/>
    <lineage>
        <taxon>Bacteria</taxon>
        <taxon>Pseudomonadati</taxon>
        <taxon>Thermodesulfobacteriota</taxon>
        <taxon>Desulfomonilia</taxon>
        <taxon>Desulfomonilales</taxon>
        <taxon>Desulfomonilaceae</taxon>
        <taxon>Desulfomonile</taxon>
    </lineage>
</organism>
<dbReference type="EMBL" id="JACRDE010000295">
    <property type="protein sequence ID" value="MBI5249988.1"/>
    <property type="molecule type" value="Genomic_DNA"/>
</dbReference>
<dbReference type="Gene3D" id="2.40.40.20">
    <property type="match status" value="1"/>
</dbReference>
<keyword evidence="3" id="KW-0732">Signal</keyword>
<keyword evidence="1" id="KW-0411">Iron-sulfur</keyword>
<evidence type="ECO:0000313" key="6">
    <source>
        <dbReference type="EMBL" id="MBI5249988.1"/>
    </source>
</evidence>
<gene>
    <name evidence="6" type="ORF">HY912_10885</name>
</gene>
<dbReference type="InterPro" id="IPR050612">
    <property type="entry name" value="Prok_Mopterin_Oxidored"/>
</dbReference>